<dbReference type="EMBL" id="JAGGNH010000003">
    <property type="protein sequence ID" value="KAJ0979192.1"/>
    <property type="molecule type" value="Genomic_DNA"/>
</dbReference>
<feature type="region of interest" description="Disordered" evidence="1">
    <location>
        <begin position="1"/>
        <end position="53"/>
    </location>
</feature>
<name>A0A9D5CUE3_9LILI</name>
<dbReference type="Proteomes" id="UP001085076">
    <property type="component" value="Miscellaneous, Linkage group lg03"/>
</dbReference>
<dbReference type="PANTHER" id="PTHR36790">
    <property type="entry name" value="MYELIN TRANSCRIPTION FACTOR"/>
    <property type="match status" value="1"/>
</dbReference>
<feature type="region of interest" description="Disordered" evidence="1">
    <location>
        <begin position="137"/>
        <end position="156"/>
    </location>
</feature>
<dbReference type="PANTHER" id="PTHR36790:SF1">
    <property type="entry name" value="MYELIN TRANSCRIPTION FACTOR"/>
    <property type="match status" value="1"/>
</dbReference>
<proteinExistence type="predicted"/>
<evidence type="ECO:0000313" key="2">
    <source>
        <dbReference type="EMBL" id="KAJ0979192.1"/>
    </source>
</evidence>
<reference evidence="2" key="1">
    <citation type="submission" date="2021-03" db="EMBL/GenBank/DDBJ databases">
        <authorList>
            <person name="Li Z."/>
            <person name="Yang C."/>
        </authorList>
    </citation>
    <scope>NUCLEOTIDE SEQUENCE</scope>
    <source>
        <strain evidence="2">Dzin_1.0</strain>
        <tissue evidence="2">Leaf</tissue>
    </source>
</reference>
<reference evidence="2" key="2">
    <citation type="journal article" date="2022" name="Hortic Res">
        <title>The genome of Dioscorea zingiberensis sheds light on the biosynthesis, origin and evolution of the medicinally important diosgenin saponins.</title>
        <authorList>
            <person name="Li Y."/>
            <person name="Tan C."/>
            <person name="Li Z."/>
            <person name="Guo J."/>
            <person name="Li S."/>
            <person name="Chen X."/>
            <person name="Wang C."/>
            <person name="Dai X."/>
            <person name="Yang H."/>
            <person name="Song W."/>
            <person name="Hou L."/>
            <person name="Xu J."/>
            <person name="Tong Z."/>
            <person name="Xu A."/>
            <person name="Yuan X."/>
            <person name="Wang W."/>
            <person name="Yang Q."/>
            <person name="Chen L."/>
            <person name="Sun Z."/>
            <person name="Wang K."/>
            <person name="Pan B."/>
            <person name="Chen J."/>
            <person name="Bao Y."/>
            <person name="Liu F."/>
            <person name="Qi X."/>
            <person name="Gang D.R."/>
            <person name="Wen J."/>
            <person name="Li J."/>
        </authorList>
    </citation>
    <scope>NUCLEOTIDE SEQUENCE</scope>
    <source>
        <strain evidence="2">Dzin_1.0</strain>
    </source>
</reference>
<dbReference type="AlphaFoldDB" id="A0A9D5CUE3"/>
<accession>A0A9D5CUE3</accession>
<organism evidence="2 3">
    <name type="scientific">Dioscorea zingiberensis</name>
    <dbReference type="NCBI Taxonomy" id="325984"/>
    <lineage>
        <taxon>Eukaryota</taxon>
        <taxon>Viridiplantae</taxon>
        <taxon>Streptophyta</taxon>
        <taxon>Embryophyta</taxon>
        <taxon>Tracheophyta</taxon>
        <taxon>Spermatophyta</taxon>
        <taxon>Magnoliopsida</taxon>
        <taxon>Liliopsida</taxon>
        <taxon>Dioscoreales</taxon>
        <taxon>Dioscoreaceae</taxon>
        <taxon>Dioscorea</taxon>
    </lineage>
</organism>
<sequence>MDSPAAGTLIPRRRPLQPLNSPASPSPLKKMSIQITRQTDGDEGKENHPAFSGRLDASLAEELGAVRKRRERIRMERERTERMLVERDQVLDKGLRELVMRGEEQRRLQLELLSLIGIDDLRLLSGSSSPIRSLREIEEERRNRDPGTPGTPGTAGTAFQAWKRLDHTISGPRSPDPDPLPLDHTLLYLGFDPLEGLMVWGLRLRLKFCERIG</sequence>
<feature type="compositionally biased region" description="Low complexity" evidence="1">
    <location>
        <begin position="146"/>
        <end position="156"/>
    </location>
</feature>
<feature type="compositionally biased region" description="Basic and acidic residues" evidence="1">
    <location>
        <begin position="39"/>
        <end position="48"/>
    </location>
</feature>
<gene>
    <name evidence="2" type="ORF">J5N97_014666</name>
</gene>
<keyword evidence="3" id="KW-1185">Reference proteome</keyword>
<protein>
    <submittedName>
        <fullName evidence="2">Uncharacterized protein</fullName>
    </submittedName>
</protein>
<dbReference type="OrthoDB" id="10607404at2759"/>
<comment type="caution">
    <text evidence="2">The sequence shown here is derived from an EMBL/GenBank/DDBJ whole genome shotgun (WGS) entry which is preliminary data.</text>
</comment>
<evidence type="ECO:0000256" key="1">
    <source>
        <dbReference type="SAM" id="MobiDB-lite"/>
    </source>
</evidence>
<evidence type="ECO:0000313" key="3">
    <source>
        <dbReference type="Proteomes" id="UP001085076"/>
    </source>
</evidence>